<protein>
    <submittedName>
        <fullName evidence="1">Uncharacterized protein</fullName>
    </submittedName>
</protein>
<reference evidence="1" key="1">
    <citation type="submission" date="2020-10" db="EMBL/GenBank/DDBJ databases">
        <title>Ca. Dormibacterota MAGs.</title>
        <authorList>
            <person name="Montgomery K."/>
        </authorList>
    </citation>
    <scope>NUCLEOTIDE SEQUENCE [LARGE SCALE GENOMIC DNA]</scope>
    <source>
        <strain evidence="1">SC8812_S17_10</strain>
    </source>
</reference>
<accession>A0A934K276</accession>
<organism evidence="1 2">
    <name type="scientific">Candidatus Nephthysia bennettiae</name>
    <dbReference type="NCBI Taxonomy" id="3127016"/>
    <lineage>
        <taxon>Bacteria</taxon>
        <taxon>Bacillati</taxon>
        <taxon>Candidatus Dormiibacterota</taxon>
        <taxon>Candidatus Dormibacteria</taxon>
        <taxon>Candidatus Dormibacterales</taxon>
        <taxon>Candidatus Dormibacteraceae</taxon>
        <taxon>Candidatus Nephthysia</taxon>
    </lineage>
</organism>
<evidence type="ECO:0000313" key="1">
    <source>
        <dbReference type="EMBL" id="MBJ7599157.1"/>
    </source>
</evidence>
<proteinExistence type="predicted"/>
<dbReference type="EMBL" id="JAEKNR010000142">
    <property type="protein sequence ID" value="MBJ7599157.1"/>
    <property type="molecule type" value="Genomic_DNA"/>
</dbReference>
<comment type="caution">
    <text evidence="1">The sequence shown here is derived from an EMBL/GenBank/DDBJ whole genome shotgun (WGS) entry which is preliminary data.</text>
</comment>
<name>A0A934K276_9BACT</name>
<gene>
    <name evidence="1" type="ORF">JF922_13905</name>
</gene>
<dbReference type="AlphaFoldDB" id="A0A934K276"/>
<sequence>MGEEVGVVEGARRVLVCAGGCTVVGCCGTGAAVTGVGAAATGVGGGGTRVGAGGTGVGGGFGVEQAIPAVLYETEKSLANLIWPLEPTGTVIVLLWPASGPETMVAVTATVVALAQRMLICPTSPFQASAVVVMEASAPPRITATASTHGMRRTTVSVGFKSPPSPSPMQARGGLHSAIPAFLTRAAEITSGMPISP</sequence>
<evidence type="ECO:0000313" key="2">
    <source>
        <dbReference type="Proteomes" id="UP000612893"/>
    </source>
</evidence>
<dbReference type="Proteomes" id="UP000612893">
    <property type="component" value="Unassembled WGS sequence"/>
</dbReference>
<keyword evidence="2" id="KW-1185">Reference proteome</keyword>